<name>A0ABW3HNN2_9BACL</name>
<keyword evidence="2" id="KW-0812">Transmembrane</keyword>
<keyword evidence="1" id="KW-0175">Coiled coil</keyword>
<evidence type="ECO:0000313" key="3">
    <source>
        <dbReference type="EMBL" id="MFD0959078.1"/>
    </source>
</evidence>
<keyword evidence="2" id="KW-1133">Transmembrane helix</keyword>
<protein>
    <submittedName>
        <fullName evidence="3">Uncharacterized protein</fullName>
    </submittedName>
</protein>
<reference evidence="4" key="1">
    <citation type="journal article" date="2019" name="Int. J. Syst. Evol. Microbiol.">
        <title>The Global Catalogue of Microorganisms (GCM) 10K type strain sequencing project: providing services to taxonomists for standard genome sequencing and annotation.</title>
        <authorList>
            <consortium name="The Broad Institute Genomics Platform"/>
            <consortium name="The Broad Institute Genome Sequencing Center for Infectious Disease"/>
            <person name="Wu L."/>
            <person name="Ma J."/>
        </authorList>
    </citation>
    <scope>NUCLEOTIDE SEQUENCE [LARGE SCALE GENOMIC DNA]</scope>
    <source>
        <strain evidence="4">CCUG 59129</strain>
    </source>
</reference>
<dbReference type="Proteomes" id="UP001596989">
    <property type="component" value="Unassembled WGS sequence"/>
</dbReference>
<evidence type="ECO:0000256" key="1">
    <source>
        <dbReference type="SAM" id="Coils"/>
    </source>
</evidence>
<feature type="coiled-coil region" evidence="1">
    <location>
        <begin position="25"/>
        <end position="52"/>
    </location>
</feature>
<feature type="transmembrane region" description="Helical" evidence="2">
    <location>
        <begin position="7"/>
        <end position="26"/>
    </location>
</feature>
<proteinExistence type="predicted"/>
<comment type="caution">
    <text evidence="3">The sequence shown here is derived from an EMBL/GenBank/DDBJ whole genome shotgun (WGS) entry which is preliminary data.</text>
</comment>
<keyword evidence="4" id="KW-1185">Reference proteome</keyword>
<evidence type="ECO:0000256" key="2">
    <source>
        <dbReference type="SAM" id="Phobius"/>
    </source>
</evidence>
<organism evidence="3 4">
    <name type="scientific">Paenibacillus chungangensis</name>
    <dbReference type="NCBI Taxonomy" id="696535"/>
    <lineage>
        <taxon>Bacteria</taxon>
        <taxon>Bacillati</taxon>
        <taxon>Bacillota</taxon>
        <taxon>Bacilli</taxon>
        <taxon>Bacillales</taxon>
        <taxon>Paenibacillaceae</taxon>
        <taxon>Paenibacillus</taxon>
    </lineage>
</organism>
<accession>A0ABW3HNN2</accession>
<sequence>MENSRKLTTIIIGLILLFVLSIYHNVKLKLELEQMHNRVTNMEANLNQGINNLQHSIVDRVEHLLIQQQSVVEDFKSSYASVDAEKETVDTLVEFTLKEAEAGSTVSLQATTLENSEDKQFECATENGLQYVCVAALSYKHDYTLDIFQKSANGSNKKLNTRSYTNHLKGEFQNRVSLSQSGTSTNKERAQYSFSMYNKTFGEPEFKIQSVIVKAFYQEKEVFTKDVTANSIVNAEERDKMRLMIASGEMDPATLPDQEYNQASLDDNGVESGHYMVTVLHTETGAEVDHNDFPEYSFKVTVTLKNGEVFEL</sequence>
<dbReference type="RefSeq" id="WP_377562925.1">
    <property type="nucleotide sequence ID" value="NZ_JBHTJZ010000005.1"/>
</dbReference>
<keyword evidence="2" id="KW-0472">Membrane</keyword>
<gene>
    <name evidence="3" type="ORF">ACFQ2I_06700</name>
</gene>
<evidence type="ECO:0000313" key="4">
    <source>
        <dbReference type="Proteomes" id="UP001596989"/>
    </source>
</evidence>
<dbReference type="EMBL" id="JBHTJZ010000005">
    <property type="protein sequence ID" value="MFD0959078.1"/>
    <property type="molecule type" value="Genomic_DNA"/>
</dbReference>